<evidence type="ECO:0000259" key="3">
    <source>
        <dbReference type="PROSITE" id="PS50020"/>
    </source>
</evidence>
<dbReference type="Gene3D" id="2.20.70.10">
    <property type="match status" value="1"/>
</dbReference>
<protein>
    <recommendedName>
        <fullName evidence="6">PH domain-containing protein</fullName>
    </recommendedName>
</protein>
<dbReference type="InterPro" id="IPR050729">
    <property type="entry name" value="Rho-GAP"/>
</dbReference>
<dbReference type="SUPFAM" id="SSF51045">
    <property type="entry name" value="WW domain"/>
    <property type="match status" value="1"/>
</dbReference>
<dbReference type="EMBL" id="JBGFUD010003236">
    <property type="protein sequence ID" value="MFH4978471.1"/>
    <property type="molecule type" value="Genomic_DNA"/>
</dbReference>
<dbReference type="SUPFAM" id="SSF50729">
    <property type="entry name" value="PH domain-like"/>
    <property type="match status" value="1"/>
</dbReference>
<dbReference type="SMART" id="SM00233">
    <property type="entry name" value="PH"/>
    <property type="match status" value="1"/>
</dbReference>
<feature type="domain" description="PH" evidence="2">
    <location>
        <begin position="246"/>
        <end position="360"/>
    </location>
</feature>
<comment type="caution">
    <text evidence="4">The sequence shown here is derived from an EMBL/GenBank/DDBJ whole genome shotgun (WGS) entry which is preliminary data.</text>
</comment>
<gene>
    <name evidence="4" type="ORF">AB6A40_005180</name>
</gene>
<dbReference type="Pfam" id="PF00397">
    <property type="entry name" value="WW"/>
    <property type="match status" value="1"/>
</dbReference>
<dbReference type="PROSITE" id="PS50020">
    <property type="entry name" value="WW_DOMAIN_2"/>
    <property type="match status" value="1"/>
</dbReference>
<keyword evidence="1" id="KW-0343">GTPase activation</keyword>
<dbReference type="SMART" id="SM00456">
    <property type="entry name" value="WW"/>
    <property type="match status" value="1"/>
</dbReference>
<keyword evidence="5" id="KW-1185">Reference proteome</keyword>
<dbReference type="InterPro" id="IPR001849">
    <property type="entry name" value="PH_domain"/>
</dbReference>
<evidence type="ECO:0000259" key="2">
    <source>
        <dbReference type="PROSITE" id="PS50003"/>
    </source>
</evidence>
<organism evidence="4 5">
    <name type="scientific">Gnathostoma spinigerum</name>
    <dbReference type="NCBI Taxonomy" id="75299"/>
    <lineage>
        <taxon>Eukaryota</taxon>
        <taxon>Metazoa</taxon>
        <taxon>Ecdysozoa</taxon>
        <taxon>Nematoda</taxon>
        <taxon>Chromadorea</taxon>
        <taxon>Rhabditida</taxon>
        <taxon>Spirurina</taxon>
        <taxon>Gnathostomatomorpha</taxon>
        <taxon>Gnathostomatoidea</taxon>
        <taxon>Gnathostomatidae</taxon>
        <taxon>Gnathostoma</taxon>
    </lineage>
</organism>
<dbReference type="CDD" id="cd13233">
    <property type="entry name" value="PH_ARHGAP9-like"/>
    <property type="match status" value="1"/>
</dbReference>
<dbReference type="PANTHER" id="PTHR23176:SF129">
    <property type="entry name" value="RHO GTPASE ACTIVATING PROTEIN AT 16F, ISOFORM E-RELATED"/>
    <property type="match status" value="1"/>
</dbReference>
<dbReference type="AlphaFoldDB" id="A0ABD6EFL9"/>
<evidence type="ECO:0000313" key="4">
    <source>
        <dbReference type="EMBL" id="MFH4978471.1"/>
    </source>
</evidence>
<dbReference type="PANTHER" id="PTHR23176">
    <property type="entry name" value="RHO/RAC/CDC GTPASE-ACTIVATING PROTEIN"/>
    <property type="match status" value="1"/>
</dbReference>
<dbReference type="Pfam" id="PF00169">
    <property type="entry name" value="PH"/>
    <property type="match status" value="1"/>
</dbReference>
<dbReference type="GO" id="GO:0005096">
    <property type="term" value="F:GTPase activator activity"/>
    <property type="evidence" value="ECO:0007669"/>
    <property type="project" value="UniProtKB-KW"/>
</dbReference>
<name>A0ABD6EFL9_9BILA</name>
<dbReference type="Gene3D" id="2.30.29.30">
    <property type="entry name" value="Pleckstrin-homology domain (PH domain)/Phosphotyrosine-binding domain (PTB)"/>
    <property type="match status" value="1"/>
</dbReference>
<dbReference type="InterPro" id="IPR011993">
    <property type="entry name" value="PH-like_dom_sf"/>
</dbReference>
<proteinExistence type="predicted"/>
<sequence length="464" mass="52632">MEYSSENPLLSTFTNQMKNSFGCEHDSDRQNQLNEEYFISSNTIMTEKYRDSHIYANIQEMQEESRNRLPPIPPNINEAVRELEHGWREFVTECGRPYFFNIETGICQWKPPRSLAPPSLSSEHLVSASSTNDVSSSPTDGKGFLSATSWTESCIQDAVESLPSRLDETIISCDHSVVSGRNRGDDKQVAGQPFSKELMERVRAFKSNEELAAIEVANLASPSARCSHDIKHSDSSGLFSLGFSKNSIKCGTMEKCKIAEAGQKLKRRDWSSCYIFLSSAHLIFYKDEKSAEKSGKHYEAPLGMCDLRGARLHWVETERDRRKKRPVFQLELIDGTIYHFSASPAENLSDWYLCLREVVSKLPRPDIYPTPVIEREDAGSFVARNSSHFPNSSSALGSSQYRHSTKKAKYDAACSSTVNEKVVTDATPNRETIIEKLKRFFRSRPSIETLKEKGIYRREFLTHT</sequence>
<evidence type="ECO:0000256" key="1">
    <source>
        <dbReference type="ARBA" id="ARBA00022468"/>
    </source>
</evidence>
<dbReference type="PROSITE" id="PS50003">
    <property type="entry name" value="PH_DOMAIN"/>
    <property type="match status" value="1"/>
</dbReference>
<dbReference type="InterPro" id="IPR036020">
    <property type="entry name" value="WW_dom_sf"/>
</dbReference>
<dbReference type="CDD" id="cd00201">
    <property type="entry name" value="WW"/>
    <property type="match status" value="1"/>
</dbReference>
<feature type="domain" description="WW" evidence="3">
    <location>
        <begin position="81"/>
        <end position="114"/>
    </location>
</feature>
<dbReference type="Proteomes" id="UP001608902">
    <property type="component" value="Unassembled WGS sequence"/>
</dbReference>
<evidence type="ECO:0000313" key="5">
    <source>
        <dbReference type="Proteomes" id="UP001608902"/>
    </source>
</evidence>
<dbReference type="InterPro" id="IPR001202">
    <property type="entry name" value="WW_dom"/>
</dbReference>
<evidence type="ECO:0008006" key="6">
    <source>
        <dbReference type="Google" id="ProtNLM"/>
    </source>
</evidence>
<reference evidence="4 5" key="1">
    <citation type="submission" date="2024-08" db="EMBL/GenBank/DDBJ databases">
        <title>Gnathostoma spinigerum genome.</title>
        <authorList>
            <person name="Gonzalez-Bertolin B."/>
            <person name="Monzon S."/>
            <person name="Zaballos A."/>
            <person name="Jimenez P."/>
            <person name="Dekumyoy P."/>
            <person name="Varona S."/>
            <person name="Cuesta I."/>
            <person name="Sumanam S."/>
            <person name="Adisakwattana P."/>
            <person name="Gasser R.B."/>
            <person name="Hernandez-Gonzalez A."/>
            <person name="Young N.D."/>
            <person name="Perteguer M.J."/>
        </authorList>
    </citation>
    <scope>NUCLEOTIDE SEQUENCE [LARGE SCALE GENOMIC DNA]</scope>
    <source>
        <strain evidence="4">AL3</strain>
        <tissue evidence="4">Liver</tissue>
    </source>
</reference>
<accession>A0ABD6EFL9</accession>